<keyword evidence="3" id="KW-1185">Reference proteome</keyword>
<sequence>MRRSAAELGAAEFGAEALGAEVLGAEPGGRALGVSRMLDAARARLSRLTPLEAWDAVRSGDGVLIDVRTEAHRRAQGELPGAIVIDLTVLEWRLDPAFAWRIPEATSYDTRWIVTCRQGYSSSLAAMRLQQLGLHRATDLVDGVQGWLAAGLPLHDGVADVRP</sequence>
<dbReference type="Pfam" id="PF00581">
    <property type="entry name" value="Rhodanese"/>
    <property type="match status" value="1"/>
</dbReference>
<proteinExistence type="predicted"/>
<dbReference type="PANTHER" id="PTHR44086:SF10">
    <property type="entry name" value="THIOSULFATE SULFURTRANSFERASE_RHODANESE-LIKE DOMAIN-CONTAINING PROTEIN 3"/>
    <property type="match status" value="1"/>
</dbReference>
<comment type="caution">
    <text evidence="2">The sequence shown here is derived from an EMBL/GenBank/DDBJ whole genome shotgun (WGS) entry which is preliminary data.</text>
</comment>
<dbReference type="InterPro" id="IPR001763">
    <property type="entry name" value="Rhodanese-like_dom"/>
</dbReference>
<evidence type="ECO:0000313" key="2">
    <source>
        <dbReference type="EMBL" id="GMA19143.1"/>
    </source>
</evidence>
<dbReference type="CDD" id="cd00158">
    <property type="entry name" value="RHOD"/>
    <property type="match status" value="1"/>
</dbReference>
<evidence type="ECO:0000313" key="3">
    <source>
        <dbReference type="Proteomes" id="UP001157109"/>
    </source>
</evidence>
<dbReference type="Gene3D" id="3.40.250.10">
    <property type="entry name" value="Rhodanese-like domain"/>
    <property type="match status" value="1"/>
</dbReference>
<dbReference type="EMBL" id="BSUJ01000001">
    <property type="protein sequence ID" value="GMA19143.1"/>
    <property type="molecule type" value="Genomic_DNA"/>
</dbReference>
<dbReference type="SUPFAM" id="SSF52821">
    <property type="entry name" value="Rhodanese/Cell cycle control phosphatase"/>
    <property type="match status" value="1"/>
</dbReference>
<gene>
    <name evidence="2" type="ORF">GCM10025862_11640</name>
</gene>
<feature type="domain" description="Rhodanese" evidence="1">
    <location>
        <begin position="58"/>
        <end position="156"/>
    </location>
</feature>
<protein>
    <recommendedName>
        <fullName evidence="1">Rhodanese domain-containing protein</fullName>
    </recommendedName>
</protein>
<dbReference type="PANTHER" id="PTHR44086">
    <property type="entry name" value="THIOSULFATE SULFURTRANSFERASE RDL2, MITOCHONDRIAL-RELATED"/>
    <property type="match status" value="1"/>
</dbReference>
<accession>A0ABQ6HM26</accession>
<organism evidence="2 3">
    <name type="scientific">Arsenicicoccus piscis</name>
    <dbReference type="NCBI Taxonomy" id="673954"/>
    <lineage>
        <taxon>Bacteria</taxon>
        <taxon>Bacillati</taxon>
        <taxon>Actinomycetota</taxon>
        <taxon>Actinomycetes</taxon>
        <taxon>Micrococcales</taxon>
        <taxon>Intrasporangiaceae</taxon>
        <taxon>Arsenicicoccus</taxon>
    </lineage>
</organism>
<dbReference type="Proteomes" id="UP001157109">
    <property type="component" value="Unassembled WGS sequence"/>
</dbReference>
<dbReference type="SMART" id="SM00450">
    <property type="entry name" value="RHOD"/>
    <property type="match status" value="1"/>
</dbReference>
<dbReference type="RefSeq" id="WP_241441994.1">
    <property type="nucleotide sequence ID" value="NZ_BSUJ01000001.1"/>
</dbReference>
<name>A0ABQ6HM26_9MICO</name>
<reference evidence="3" key="1">
    <citation type="journal article" date="2019" name="Int. J. Syst. Evol. Microbiol.">
        <title>The Global Catalogue of Microorganisms (GCM) 10K type strain sequencing project: providing services to taxonomists for standard genome sequencing and annotation.</title>
        <authorList>
            <consortium name="The Broad Institute Genomics Platform"/>
            <consortium name="The Broad Institute Genome Sequencing Center for Infectious Disease"/>
            <person name="Wu L."/>
            <person name="Ma J."/>
        </authorList>
    </citation>
    <scope>NUCLEOTIDE SEQUENCE [LARGE SCALE GENOMIC DNA]</scope>
    <source>
        <strain evidence="3">NBRC 105830</strain>
    </source>
</reference>
<evidence type="ECO:0000259" key="1">
    <source>
        <dbReference type="PROSITE" id="PS50206"/>
    </source>
</evidence>
<dbReference type="InterPro" id="IPR036873">
    <property type="entry name" value="Rhodanese-like_dom_sf"/>
</dbReference>
<dbReference type="PROSITE" id="PS50206">
    <property type="entry name" value="RHODANESE_3"/>
    <property type="match status" value="1"/>
</dbReference>